<name>A0A6J5NCB0_9CAUD</name>
<dbReference type="InterPro" id="IPR035437">
    <property type="entry name" value="SNase_OB-fold_sf"/>
</dbReference>
<dbReference type="EMBL" id="LR796613">
    <property type="protein sequence ID" value="CAB4154815.1"/>
    <property type="molecule type" value="Genomic_DNA"/>
</dbReference>
<evidence type="ECO:0000259" key="1">
    <source>
        <dbReference type="PROSITE" id="PS50830"/>
    </source>
</evidence>
<sequence length="108" mass="11828">MYEYKATVENVVDGDTIDVSIDLGFKTATRQRMRLARVDTPERGEAGYGAARDFVRDATTGKVVTIKTEKVSKWGYYLANVTLPDGRDLSGALLAANLAKPYDGGHKE</sequence>
<dbReference type="Pfam" id="PF00565">
    <property type="entry name" value="SNase"/>
    <property type="match status" value="1"/>
</dbReference>
<dbReference type="InterPro" id="IPR016071">
    <property type="entry name" value="Staphylococal_nuclease_OB-fold"/>
</dbReference>
<dbReference type="PROSITE" id="PS50830">
    <property type="entry name" value="TNASE_3"/>
    <property type="match status" value="1"/>
</dbReference>
<accession>A0A6J5NCB0</accession>
<organism evidence="2">
    <name type="scientific">uncultured Caudovirales phage</name>
    <dbReference type="NCBI Taxonomy" id="2100421"/>
    <lineage>
        <taxon>Viruses</taxon>
        <taxon>Duplodnaviria</taxon>
        <taxon>Heunggongvirae</taxon>
        <taxon>Uroviricota</taxon>
        <taxon>Caudoviricetes</taxon>
        <taxon>Peduoviridae</taxon>
        <taxon>Maltschvirus</taxon>
        <taxon>Maltschvirus maltsch</taxon>
    </lineage>
</organism>
<evidence type="ECO:0000313" key="2">
    <source>
        <dbReference type="EMBL" id="CAB4154815.1"/>
    </source>
</evidence>
<gene>
    <name evidence="2" type="ORF">UFOVP653_31</name>
</gene>
<dbReference type="SUPFAM" id="SSF50199">
    <property type="entry name" value="Staphylococcal nuclease"/>
    <property type="match status" value="1"/>
</dbReference>
<protein>
    <submittedName>
        <fullName evidence="2">COG1525 Micrococcal nuclease (Thermonuclease) homologs</fullName>
    </submittedName>
</protein>
<feature type="domain" description="TNase-like" evidence="1">
    <location>
        <begin position="2"/>
        <end position="108"/>
    </location>
</feature>
<dbReference type="SMART" id="SM00318">
    <property type="entry name" value="SNc"/>
    <property type="match status" value="1"/>
</dbReference>
<reference evidence="2" key="1">
    <citation type="submission" date="2020-04" db="EMBL/GenBank/DDBJ databases">
        <authorList>
            <person name="Chiriac C."/>
            <person name="Salcher M."/>
            <person name="Ghai R."/>
            <person name="Kavagutti S V."/>
        </authorList>
    </citation>
    <scope>NUCLEOTIDE SEQUENCE</scope>
</reference>
<proteinExistence type="predicted"/>
<dbReference type="Gene3D" id="2.40.50.90">
    <property type="match status" value="1"/>
</dbReference>